<keyword evidence="6" id="KW-1185">Reference proteome</keyword>
<evidence type="ECO:0000256" key="2">
    <source>
        <dbReference type="ARBA" id="ARBA00023163"/>
    </source>
</evidence>
<organism evidence="5 6">
    <name type="scientific">Asanoa siamensis</name>
    <dbReference type="NCBI Taxonomy" id="926357"/>
    <lineage>
        <taxon>Bacteria</taxon>
        <taxon>Bacillati</taxon>
        <taxon>Actinomycetota</taxon>
        <taxon>Actinomycetes</taxon>
        <taxon>Micromonosporales</taxon>
        <taxon>Micromonosporaceae</taxon>
        <taxon>Asanoa</taxon>
    </lineage>
</organism>
<dbReference type="InterPro" id="IPR036271">
    <property type="entry name" value="Tet_transcr_reg_TetR-rel_C_sf"/>
</dbReference>
<keyword evidence="1" id="KW-0805">Transcription regulation</keyword>
<evidence type="ECO:0000259" key="4">
    <source>
        <dbReference type="Pfam" id="PF16859"/>
    </source>
</evidence>
<evidence type="ECO:0000313" key="5">
    <source>
        <dbReference type="EMBL" id="GIF76230.1"/>
    </source>
</evidence>
<accession>A0ABQ4CY80</accession>
<proteinExistence type="predicted"/>
<dbReference type="InterPro" id="IPR011075">
    <property type="entry name" value="TetR_C"/>
</dbReference>
<feature type="domain" description="Tetracyclin repressor-like C-terminal" evidence="4">
    <location>
        <begin position="2"/>
        <end position="50"/>
    </location>
</feature>
<comment type="caution">
    <text evidence="5">The sequence shown here is derived from an EMBL/GenBank/DDBJ whole genome shotgun (WGS) entry which is preliminary data.</text>
</comment>
<dbReference type="SUPFAM" id="SSF48498">
    <property type="entry name" value="Tetracyclin repressor-like, C-terminal domain"/>
    <property type="match status" value="1"/>
</dbReference>
<gene>
    <name evidence="5" type="ORF">Asi02nite_57480</name>
</gene>
<dbReference type="RefSeq" id="WP_203717109.1">
    <property type="nucleotide sequence ID" value="NZ_BONE01000056.1"/>
</dbReference>
<dbReference type="Gene3D" id="1.10.357.10">
    <property type="entry name" value="Tetracycline Repressor, domain 2"/>
    <property type="match status" value="1"/>
</dbReference>
<name>A0ABQ4CY80_9ACTN</name>
<feature type="region of interest" description="Disordered" evidence="3">
    <location>
        <begin position="43"/>
        <end position="66"/>
    </location>
</feature>
<reference evidence="5 6" key="1">
    <citation type="submission" date="2021-01" db="EMBL/GenBank/DDBJ databases">
        <title>Whole genome shotgun sequence of Asanoa siamensis NBRC 107932.</title>
        <authorList>
            <person name="Komaki H."/>
            <person name="Tamura T."/>
        </authorList>
    </citation>
    <scope>NUCLEOTIDE SEQUENCE [LARGE SCALE GENOMIC DNA]</scope>
    <source>
        <strain evidence="5 6">NBRC 107932</strain>
    </source>
</reference>
<dbReference type="Proteomes" id="UP000604117">
    <property type="component" value="Unassembled WGS sequence"/>
</dbReference>
<protein>
    <recommendedName>
        <fullName evidence="4">Tetracyclin repressor-like C-terminal domain-containing protein</fullName>
    </recommendedName>
</protein>
<sequence length="66" mass="7126">MKPRAGVARDRLERGRSQGQLRADANLDDVVEILYGPICYRAQLHKGPPGRTGGPNPPPGLRGPEP</sequence>
<evidence type="ECO:0000313" key="6">
    <source>
        <dbReference type="Proteomes" id="UP000604117"/>
    </source>
</evidence>
<feature type="compositionally biased region" description="Pro residues" evidence="3">
    <location>
        <begin position="55"/>
        <end position="66"/>
    </location>
</feature>
<keyword evidence="2" id="KW-0804">Transcription</keyword>
<feature type="compositionally biased region" description="Basic and acidic residues" evidence="3">
    <location>
        <begin position="7"/>
        <end position="16"/>
    </location>
</feature>
<dbReference type="Pfam" id="PF16859">
    <property type="entry name" value="TetR_C_11"/>
    <property type="match status" value="1"/>
</dbReference>
<dbReference type="EMBL" id="BONE01000056">
    <property type="protein sequence ID" value="GIF76230.1"/>
    <property type="molecule type" value="Genomic_DNA"/>
</dbReference>
<evidence type="ECO:0000256" key="3">
    <source>
        <dbReference type="SAM" id="MobiDB-lite"/>
    </source>
</evidence>
<feature type="region of interest" description="Disordered" evidence="3">
    <location>
        <begin position="1"/>
        <end position="21"/>
    </location>
</feature>
<evidence type="ECO:0000256" key="1">
    <source>
        <dbReference type="ARBA" id="ARBA00023015"/>
    </source>
</evidence>